<evidence type="ECO:0000256" key="11">
    <source>
        <dbReference type="RuleBase" id="RU003781"/>
    </source>
</evidence>
<evidence type="ECO:0000256" key="3">
    <source>
        <dbReference type="ARBA" id="ARBA00022723"/>
    </source>
</evidence>
<keyword evidence="3 10" id="KW-0479">Metal-binding</keyword>
<comment type="cofactor">
    <cofactor evidence="10">
        <name>Mg(2+)</name>
        <dbReference type="ChEBI" id="CHEBI:18420"/>
    </cofactor>
    <text evidence="10">Binds 1 Mg(2+) ion per subunit.</text>
</comment>
<dbReference type="EMBL" id="AZCV01000005">
    <property type="protein sequence ID" value="KRK37400.1"/>
    <property type="molecule type" value="Genomic_DNA"/>
</dbReference>
<feature type="active site" description="Proton acceptor" evidence="10">
    <location>
        <position position="70"/>
    </location>
</feature>
<dbReference type="Gene3D" id="3.90.950.10">
    <property type="match status" value="1"/>
</dbReference>
<feature type="binding site" evidence="10">
    <location>
        <position position="71"/>
    </location>
    <ligand>
        <name>substrate</name>
    </ligand>
</feature>
<dbReference type="GO" id="GO:0035870">
    <property type="term" value="F:dITP diphosphatase activity"/>
    <property type="evidence" value="ECO:0007669"/>
    <property type="project" value="UniProtKB-UniRule"/>
</dbReference>
<evidence type="ECO:0000256" key="5">
    <source>
        <dbReference type="ARBA" id="ARBA00022801"/>
    </source>
</evidence>
<feature type="binding site" evidence="10">
    <location>
        <begin position="8"/>
        <end position="13"/>
    </location>
    <ligand>
        <name>substrate</name>
    </ligand>
</feature>
<evidence type="ECO:0000256" key="4">
    <source>
        <dbReference type="ARBA" id="ARBA00022741"/>
    </source>
</evidence>
<dbReference type="InterPro" id="IPR020922">
    <property type="entry name" value="dITP/XTP_pyrophosphatase"/>
</dbReference>
<comment type="catalytic activity">
    <reaction evidence="10">
        <text>ITP + H2O = IMP + diphosphate + H(+)</text>
        <dbReference type="Rhea" id="RHEA:29399"/>
        <dbReference type="ChEBI" id="CHEBI:15377"/>
        <dbReference type="ChEBI" id="CHEBI:15378"/>
        <dbReference type="ChEBI" id="CHEBI:33019"/>
        <dbReference type="ChEBI" id="CHEBI:58053"/>
        <dbReference type="ChEBI" id="CHEBI:61402"/>
        <dbReference type="EC" id="3.6.1.66"/>
    </reaction>
</comment>
<feature type="binding site" evidence="10">
    <location>
        <position position="70"/>
    </location>
    <ligand>
        <name>Mg(2+)</name>
        <dbReference type="ChEBI" id="CHEBI:18420"/>
    </ligand>
</feature>
<keyword evidence="6 10" id="KW-0460">Magnesium</keyword>
<proteinExistence type="inferred from homology"/>
<evidence type="ECO:0000256" key="2">
    <source>
        <dbReference type="ARBA" id="ARBA00011738"/>
    </source>
</evidence>
<evidence type="ECO:0000256" key="8">
    <source>
        <dbReference type="ARBA" id="ARBA00051875"/>
    </source>
</evidence>
<keyword evidence="5 10" id="KW-0378">Hydrolase</keyword>
<accession>A0A0R1GU97</accession>
<dbReference type="GO" id="GO:0009117">
    <property type="term" value="P:nucleotide metabolic process"/>
    <property type="evidence" value="ECO:0007669"/>
    <property type="project" value="UniProtKB-KW"/>
</dbReference>
<dbReference type="GO" id="GO:0005829">
    <property type="term" value="C:cytosol"/>
    <property type="evidence" value="ECO:0007669"/>
    <property type="project" value="TreeGrafter"/>
</dbReference>
<evidence type="ECO:0000256" key="7">
    <source>
        <dbReference type="ARBA" id="ARBA00023080"/>
    </source>
</evidence>
<comment type="catalytic activity">
    <reaction evidence="8 10">
        <text>dITP + H2O = dIMP + diphosphate + H(+)</text>
        <dbReference type="Rhea" id="RHEA:28342"/>
        <dbReference type="ChEBI" id="CHEBI:15377"/>
        <dbReference type="ChEBI" id="CHEBI:15378"/>
        <dbReference type="ChEBI" id="CHEBI:33019"/>
        <dbReference type="ChEBI" id="CHEBI:61194"/>
        <dbReference type="ChEBI" id="CHEBI:61382"/>
        <dbReference type="EC" id="3.6.1.66"/>
    </reaction>
</comment>
<dbReference type="GO" id="GO:0017111">
    <property type="term" value="F:ribonucleoside triphosphate phosphatase activity"/>
    <property type="evidence" value="ECO:0007669"/>
    <property type="project" value="InterPro"/>
</dbReference>
<dbReference type="NCBIfam" id="NF011397">
    <property type="entry name" value="PRK14822.1"/>
    <property type="match status" value="1"/>
</dbReference>
<evidence type="ECO:0000256" key="9">
    <source>
        <dbReference type="ARBA" id="ARBA00052017"/>
    </source>
</evidence>
<dbReference type="GO" id="GO:0009146">
    <property type="term" value="P:purine nucleoside triphosphate catabolic process"/>
    <property type="evidence" value="ECO:0007669"/>
    <property type="project" value="UniProtKB-UniRule"/>
</dbReference>
<comment type="subunit">
    <text evidence="2 10">Homodimer.</text>
</comment>
<dbReference type="GO" id="GO:0036222">
    <property type="term" value="F:XTP diphosphatase activity"/>
    <property type="evidence" value="ECO:0007669"/>
    <property type="project" value="UniProtKB-UniRule"/>
</dbReference>
<keyword evidence="7 10" id="KW-0546">Nucleotide metabolism</keyword>
<comment type="caution">
    <text evidence="12">The sequence shown here is derived from an EMBL/GenBank/DDBJ whole genome shotgun (WGS) entry which is preliminary data.</text>
</comment>
<dbReference type="CDD" id="cd00515">
    <property type="entry name" value="HAM1"/>
    <property type="match status" value="1"/>
</dbReference>
<reference evidence="12 13" key="1">
    <citation type="journal article" date="2015" name="Genome Announc.">
        <title>Expanding the biotechnology potential of lactobacilli through comparative genomics of 213 strains and associated genera.</title>
        <authorList>
            <person name="Sun Z."/>
            <person name="Harris H.M."/>
            <person name="McCann A."/>
            <person name="Guo C."/>
            <person name="Argimon S."/>
            <person name="Zhang W."/>
            <person name="Yang X."/>
            <person name="Jeffery I.B."/>
            <person name="Cooney J.C."/>
            <person name="Kagawa T.F."/>
            <person name="Liu W."/>
            <person name="Song Y."/>
            <person name="Salvetti E."/>
            <person name="Wrobel A."/>
            <person name="Rasinkangas P."/>
            <person name="Parkhill J."/>
            <person name="Rea M.C."/>
            <person name="O'Sullivan O."/>
            <person name="Ritari J."/>
            <person name="Douillard F.P."/>
            <person name="Paul Ross R."/>
            <person name="Yang R."/>
            <person name="Briner A.E."/>
            <person name="Felis G.E."/>
            <person name="de Vos W.M."/>
            <person name="Barrangou R."/>
            <person name="Klaenhammer T.R."/>
            <person name="Caufield P.W."/>
            <person name="Cui Y."/>
            <person name="Zhang H."/>
            <person name="O'Toole P.W."/>
        </authorList>
    </citation>
    <scope>NUCLEOTIDE SEQUENCE [LARGE SCALE GENOMIC DNA]</scope>
    <source>
        <strain evidence="12 13">DSM 20534</strain>
    </source>
</reference>
<feature type="binding site" evidence="10">
    <location>
        <position position="178"/>
    </location>
    <ligand>
        <name>substrate</name>
    </ligand>
</feature>
<evidence type="ECO:0000313" key="13">
    <source>
        <dbReference type="Proteomes" id="UP000050909"/>
    </source>
</evidence>
<feature type="binding site" evidence="10">
    <location>
        <begin position="183"/>
        <end position="184"/>
    </location>
    <ligand>
        <name>substrate</name>
    </ligand>
</feature>
<comment type="caution">
    <text evidence="10">Lacks conserved residue(s) required for the propagation of feature annotation.</text>
</comment>
<dbReference type="InterPro" id="IPR029001">
    <property type="entry name" value="ITPase-like_fam"/>
</dbReference>
<dbReference type="Proteomes" id="UP000050909">
    <property type="component" value="Unassembled WGS sequence"/>
</dbReference>
<evidence type="ECO:0000256" key="6">
    <source>
        <dbReference type="ARBA" id="ARBA00022842"/>
    </source>
</evidence>
<dbReference type="Pfam" id="PF01725">
    <property type="entry name" value="Ham1p_like"/>
    <property type="match status" value="1"/>
</dbReference>
<gene>
    <name evidence="12" type="ORF">FC62_GL001278</name>
</gene>
<dbReference type="FunFam" id="3.90.950.10:FF:000001">
    <property type="entry name" value="dITP/XTP pyrophosphatase"/>
    <property type="match status" value="1"/>
</dbReference>
<dbReference type="RefSeq" id="WP_056946451.1">
    <property type="nucleotide sequence ID" value="NZ_AZCV01000005.1"/>
</dbReference>
<dbReference type="GO" id="GO:0046872">
    <property type="term" value="F:metal ion binding"/>
    <property type="evidence" value="ECO:0007669"/>
    <property type="project" value="UniProtKB-KW"/>
</dbReference>
<dbReference type="PANTHER" id="PTHR11067">
    <property type="entry name" value="INOSINE TRIPHOSPHATE PYROPHOSPHATASE/HAM1 PROTEIN"/>
    <property type="match status" value="1"/>
</dbReference>
<dbReference type="SUPFAM" id="SSF52972">
    <property type="entry name" value="ITPase-like"/>
    <property type="match status" value="1"/>
</dbReference>
<dbReference type="NCBIfam" id="TIGR00042">
    <property type="entry name" value="RdgB/HAM1 family non-canonical purine NTP pyrophosphatase"/>
    <property type="match status" value="1"/>
</dbReference>
<dbReference type="PANTHER" id="PTHR11067:SF9">
    <property type="entry name" value="INOSINE TRIPHOSPHATE PYROPHOSPHATASE"/>
    <property type="match status" value="1"/>
</dbReference>
<name>A0A0R1GU97_9LACO</name>
<dbReference type="GO" id="GO:0000166">
    <property type="term" value="F:nucleotide binding"/>
    <property type="evidence" value="ECO:0007669"/>
    <property type="project" value="UniProtKB-KW"/>
</dbReference>
<comment type="catalytic activity">
    <reaction evidence="9 10">
        <text>XTP + H2O = XMP + diphosphate + H(+)</text>
        <dbReference type="Rhea" id="RHEA:28610"/>
        <dbReference type="ChEBI" id="CHEBI:15377"/>
        <dbReference type="ChEBI" id="CHEBI:15378"/>
        <dbReference type="ChEBI" id="CHEBI:33019"/>
        <dbReference type="ChEBI" id="CHEBI:57464"/>
        <dbReference type="ChEBI" id="CHEBI:61314"/>
        <dbReference type="EC" id="3.6.1.66"/>
    </reaction>
</comment>
<comment type="function">
    <text evidence="10">Pyrophosphatase that catalyzes the hydrolysis of nucleoside triphosphates to their monophosphate derivatives, with a high preference for the non-canonical purine nucleotides XTP (xanthosine triphosphate), dITP (deoxyinosine triphosphate) and ITP. Seems to function as a house-cleaning enzyme that removes non-canonical purine nucleotides from the nucleotide pool, thus preventing their incorporation into DNA/RNA and avoiding chromosomal lesions.</text>
</comment>
<protein>
    <recommendedName>
        <fullName evidence="10">dITP/XTP pyrophosphatase</fullName>
        <ecNumber evidence="10">3.6.1.66</ecNumber>
    </recommendedName>
    <alternativeName>
        <fullName evidence="10">Non-canonical purine NTP pyrophosphatase</fullName>
    </alternativeName>
    <alternativeName>
        <fullName evidence="10">Non-standard purine NTP pyrophosphatase</fullName>
    </alternativeName>
    <alternativeName>
        <fullName evidence="10">Nucleoside-triphosphate diphosphatase</fullName>
    </alternativeName>
    <alternativeName>
        <fullName evidence="10">Nucleoside-triphosphate pyrophosphatase</fullName>
        <shortName evidence="10">NTPase</shortName>
    </alternativeName>
</protein>
<organism evidence="12 13">
    <name type="scientific">Amylolactobacillus amylotrophicus DSM 20534</name>
    <dbReference type="NCBI Taxonomy" id="1423722"/>
    <lineage>
        <taxon>Bacteria</taxon>
        <taxon>Bacillati</taxon>
        <taxon>Bacillota</taxon>
        <taxon>Bacilli</taxon>
        <taxon>Lactobacillales</taxon>
        <taxon>Lactobacillaceae</taxon>
        <taxon>Amylolactobacillus</taxon>
    </lineage>
</organism>
<keyword evidence="13" id="KW-1185">Reference proteome</keyword>
<sequence length="206" mass="22472">MKKVLFATNNPGKIREIAPVFAKMGYQLITNQDLTNPPEVNETGRSFQENATLKAHQLANYSQLPTIADDSGLMVDYLNGQPGIYSARYAGEGHNDARNNAKLLAELGGVPEDKRTASFKTVIVFSWPGKFDDDLVVTGEAKGTILTVPEGSDGFGYDPLFYVSDKGKTFASMTAMEKNEVSHRGKAIRALVAALPQWLESVDVNE</sequence>
<evidence type="ECO:0000256" key="1">
    <source>
        <dbReference type="ARBA" id="ARBA00008023"/>
    </source>
</evidence>
<dbReference type="PATRIC" id="fig|1423722.3.peg.1303"/>
<keyword evidence="4 10" id="KW-0547">Nucleotide-binding</keyword>
<dbReference type="AlphaFoldDB" id="A0A0R1GU97"/>
<dbReference type="GO" id="GO:0036220">
    <property type="term" value="F:ITP diphosphatase activity"/>
    <property type="evidence" value="ECO:0007669"/>
    <property type="project" value="UniProtKB-UniRule"/>
</dbReference>
<dbReference type="EC" id="3.6.1.66" evidence="10"/>
<evidence type="ECO:0000313" key="12">
    <source>
        <dbReference type="EMBL" id="KRK37400.1"/>
    </source>
</evidence>
<comment type="similarity">
    <text evidence="1 10 11">Belongs to the HAM1 NTPase family.</text>
</comment>
<dbReference type="HAMAP" id="MF_01405">
    <property type="entry name" value="Non_canon_purine_NTPase"/>
    <property type="match status" value="1"/>
</dbReference>
<feature type="binding site" evidence="10">
    <location>
        <begin position="155"/>
        <end position="158"/>
    </location>
    <ligand>
        <name>substrate</name>
    </ligand>
</feature>
<dbReference type="InterPro" id="IPR002637">
    <property type="entry name" value="RdgB/HAM1"/>
</dbReference>
<evidence type="ECO:0000256" key="10">
    <source>
        <dbReference type="HAMAP-Rule" id="MF_01405"/>
    </source>
</evidence>